<dbReference type="HOGENOM" id="CLU_036866_0_0_1"/>
<protein>
    <recommendedName>
        <fullName evidence="4">Zinc carboxypeptidase family protein</fullName>
    </recommendedName>
</protein>
<organism evidence="2 3">
    <name type="scientific">Tetrahymena thermophila (strain SB210)</name>
    <dbReference type="NCBI Taxonomy" id="312017"/>
    <lineage>
        <taxon>Eukaryota</taxon>
        <taxon>Sar</taxon>
        <taxon>Alveolata</taxon>
        <taxon>Ciliophora</taxon>
        <taxon>Intramacronucleata</taxon>
        <taxon>Oligohymenophorea</taxon>
        <taxon>Hymenostomatida</taxon>
        <taxon>Tetrahymenina</taxon>
        <taxon>Tetrahymenidae</taxon>
        <taxon>Tetrahymena</taxon>
    </lineage>
</organism>
<feature type="non-terminal residue" evidence="2">
    <location>
        <position position="1"/>
    </location>
</feature>
<evidence type="ECO:0000313" key="2">
    <source>
        <dbReference type="EMBL" id="EAR81932.2"/>
    </source>
</evidence>
<dbReference type="EMBL" id="GG662239">
    <property type="protein sequence ID" value="EAR81932.2"/>
    <property type="molecule type" value="Genomic_DNA"/>
</dbReference>
<evidence type="ECO:0008006" key="4">
    <source>
        <dbReference type="Google" id="ProtNLM"/>
    </source>
</evidence>
<keyword evidence="3" id="KW-1185">Reference proteome</keyword>
<dbReference type="Proteomes" id="UP000009168">
    <property type="component" value="Unassembled WGS sequence"/>
</dbReference>
<keyword evidence="1" id="KW-0175">Coiled coil</keyword>
<name>Q229G5_TETTS</name>
<dbReference type="GeneID" id="7843663"/>
<dbReference type="InParanoid" id="Q229G5"/>
<feature type="coiled-coil region" evidence="1">
    <location>
        <begin position="247"/>
        <end position="309"/>
    </location>
</feature>
<evidence type="ECO:0000313" key="3">
    <source>
        <dbReference type="Proteomes" id="UP000009168"/>
    </source>
</evidence>
<gene>
    <name evidence="2" type="ORF">TTHERM_01415190</name>
</gene>
<dbReference type="AlphaFoldDB" id="Q229G5"/>
<proteinExistence type="predicted"/>
<dbReference type="KEGG" id="tet:TTHERM_01415190"/>
<sequence length="592" mass="70021">KFYKKKQINKLVIFMMDQINNSNIQNQLLCLKHYQQSEYLQFASDNEEDLFCCYNCLYEECYKVKNMIPLEKIQSCEEDHIIFSWPPLDEQDLVCQIYQISQYDNPISIQKLIQFFDELETEIITHLQKQKKAFLVKINNISTQNQELLDFYSKISKLSDIKGIIQDQNLTQLQKAKQVLAIINKMKEKSTENTHKLKQMLQKSIQQKAVDLQLLTKLKNSILKQLSFINSQSMQQLQQFLEKNYCLIEQQKSENNLQNENIKLQENGNLDTILKLVANKTNQCDSKYLDSLQSELLKIQVIINDLKIEKNVFLPSKQQINFQDFTQEQIDDIHLLSKKISEMNNKYRCSQEQEILSFKIQPSSYSTCRALFNQNIIKQNKLNYYYNLLKKYPIFEFESFYKSYFNCRYQLQLSSLNNSQQYGQIIQNNSNYIFQVVQQSNTTTAYMKINQASLYRVVVEMNLHNVYNKYYIFVGLISNFSKDNTYISDVNKVNSFAVDRQSTSKGVSKIVKGRVLKDLQYPDDYKQIEITFCVESKLFQVCDYPNRENVNEIDDNRLYLLNTSQEYLLGFQLFNNGDSITILQCEELEYQN</sequence>
<accession>Q229G5</accession>
<evidence type="ECO:0000256" key="1">
    <source>
        <dbReference type="SAM" id="Coils"/>
    </source>
</evidence>
<dbReference type="RefSeq" id="XP_001029595.2">
    <property type="nucleotide sequence ID" value="XM_001029595.2"/>
</dbReference>
<reference evidence="3" key="1">
    <citation type="journal article" date="2006" name="PLoS Biol.">
        <title>Macronuclear genome sequence of the ciliate Tetrahymena thermophila, a model eukaryote.</title>
        <authorList>
            <person name="Eisen J.A."/>
            <person name="Coyne R.S."/>
            <person name="Wu M."/>
            <person name="Wu D."/>
            <person name="Thiagarajan M."/>
            <person name="Wortman J.R."/>
            <person name="Badger J.H."/>
            <person name="Ren Q."/>
            <person name="Amedeo P."/>
            <person name="Jones K.M."/>
            <person name="Tallon L.J."/>
            <person name="Delcher A.L."/>
            <person name="Salzberg S.L."/>
            <person name="Silva J.C."/>
            <person name="Haas B.J."/>
            <person name="Majoros W.H."/>
            <person name="Farzad M."/>
            <person name="Carlton J.M."/>
            <person name="Smith R.K. Jr."/>
            <person name="Garg J."/>
            <person name="Pearlman R.E."/>
            <person name="Karrer K.M."/>
            <person name="Sun L."/>
            <person name="Manning G."/>
            <person name="Elde N.C."/>
            <person name="Turkewitz A.P."/>
            <person name="Asai D.J."/>
            <person name="Wilkes D.E."/>
            <person name="Wang Y."/>
            <person name="Cai H."/>
            <person name="Collins K."/>
            <person name="Stewart B.A."/>
            <person name="Lee S.R."/>
            <person name="Wilamowska K."/>
            <person name="Weinberg Z."/>
            <person name="Ruzzo W.L."/>
            <person name="Wloga D."/>
            <person name="Gaertig J."/>
            <person name="Frankel J."/>
            <person name="Tsao C.-C."/>
            <person name="Gorovsky M.A."/>
            <person name="Keeling P.J."/>
            <person name="Waller R.F."/>
            <person name="Patron N.J."/>
            <person name="Cherry J.M."/>
            <person name="Stover N.A."/>
            <person name="Krieger C.J."/>
            <person name="del Toro C."/>
            <person name="Ryder H.F."/>
            <person name="Williamson S.C."/>
            <person name="Barbeau R.A."/>
            <person name="Hamilton E.P."/>
            <person name="Orias E."/>
        </authorList>
    </citation>
    <scope>NUCLEOTIDE SEQUENCE [LARGE SCALE GENOMIC DNA]</scope>
    <source>
        <strain evidence="3">SB210</strain>
    </source>
</reference>